<organism evidence="1 2">
    <name type="scientific">Coemansia linderi</name>
    <dbReference type="NCBI Taxonomy" id="2663919"/>
    <lineage>
        <taxon>Eukaryota</taxon>
        <taxon>Fungi</taxon>
        <taxon>Fungi incertae sedis</taxon>
        <taxon>Zoopagomycota</taxon>
        <taxon>Kickxellomycotina</taxon>
        <taxon>Kickxellomycetes</taxon>
        <taxon>Kickxellales</taxon>
        <taxon>Kickxellaceae</taxon>
        <taxon>Coemansia</taxon>
    </lineage>
</organism>
<sequence>MADYEHYSSYESVEGIECNLEVTIKCFMGSEPSQVIPDDILPLLCEIATKTKHKLKFND</sequence>
<keyword evidence="2" id="KW-1185">Reference proteome</keyword>
<evidence type="ECO:0000313" key="2">
    <source>
        <dbReference type="Proteomes" id="UP001140066"/>
    </source>
</evidence>
<dbReference type="EMBL" id="JANBUK010000453">
    <property type="protein sequence ID" value="KAJ2789915.1"/>
    <property type="molecule type" value="Genomic_DNA"/>
</dbReference>
<name>A0ACC1KHB2_9FUNG</name>
<reference evidence="1" key="1">
    <citation type="submission" date="2022-07" db="EMBL/GenBank/DDBJ databases">
        <title>Phylogenomic reconstructions and comparative analyses of Kickxellomycotina fungi.</title>
        <authorList>
            <person name="Reynolds N.K."/>
            <person name="Stajich J.E."/>
            <person name="Barry K."/>
            <person name="Grigoriev I.V."/>
            <person name="Crous P."/>
            <person name="Smith M.E."/>
        </authorList>
    </citation>
    <scope>NUCLEOTIDE SEQUENCE</scope>
    <source>
        <strain evidence="1">BCRC 34191</strain>
    </source>
</reference>
<accession>A0ACC1KHB2</accession>
<dbReference type="Proteomes" id="UP001140066">
    <property type="component" value="Unassembled WGS sequence"/>
</dbReference>
<proteinExistence type="predicted"/>
<gene>
    <name evidence="1" type="ORF">GGI18_002125</name>
</gene>
<feature type="non-terminal residue" evidence="1">
    <location>
        <position position="59"/>
    </location>
</feature>
<evidence type="ECO:0000313" key="1">
    <source>
        <dbReference type="EMBL" id="KAJ2789915.1"/>
    </source>
</evidence>
<comment type="caution">
    <text evidence="1">The sequence shown here is derived from an EMBL/GenBank/DDBJ whole genome shotgun (WGS) entry which is preliminary data.</text>
</comment>
<protein>
    <submittedName>
        <fullName evidence="1">Uncharacterized protein</fullName>
    </submittedName>
</protein>